<dbReference type="Gene3D" id="2.102.10.10">
    <property type="entry name" value="Rieske [2Fe-2S] iron-sulphur domain"/>
    <property type="match status" value="1"/>
</dbReference>
<comment type="caution">
    <text evidence="8">The sequence shown here is derived from an EMBL/GenBank/DDBJ whole genome shotgun (WGS) entry which is preliminary data.</text>
</comment>
<evidence type="ECO:0000259" key="7">
    <source>
        <dbReference type="PROSITE" id="PS51296"/>
    </source>
</evidence>
<evidence type="ECO:0000256" key="6">
    <source>
        <dbReference type="ARBA" id="ARBA00023063"/>
    </source>
</evidence>
<keyword evidence="9" id="KW-1185">Reference proteome</keyword>
<evidence type="ECO:0000256" key="5">
    <source>
        <dbReference type="ARBA" id="ARBA00023014"/>
    </source>
</evidence>
<dbReference type="RefSeq" id="WP_378587024.1">
    <property type="nucleotide sequence ID" value="NZ_JBHSKD010000004.1"/>
</dbReference>
<evidence type="ECO:0000256" key="1">
    <source>
        <dbReference type="ARBA" id="ARBA00022714"/>
    </source>
</evidence>
<keyword evidence="1" id="KW-0001">2Fe-2S</keyword>
<feature type="domain" description="Rieske" evidence="7">
    <location>
        <begin position="10"/>
        <end position="110"/>
    </location>
</feature>
<dbReference type="Proteomes" id="UP001596087">
    <property type="component" value="Unassembled WGS sequence"/>
</dbReference>
<dbReference type="PROSITE" id="PS51296">
    <property type="entry name" value="RIESKE"/>
    <property type="match status" value="1"/>
</dbReference>
<evidence type="ECO:0000313" key="8">
    <source>
        <dbReference type="EMBL" id="MFC5175755.1"/>
    </source>
</evidence>
<accession>A0ABW0BEM0</accession>
<keyword evidence="2" id="KW-0479">Metal-binding</keyword>
<dbReference type="PROSITE" id="PS51300">
    <property type="entry name" value="NIRD"/>
    <property type="match status" value="1"/>
</dbReference>
<keyword evidence="5" id="KW-0411">Iron-sulfur</keyword>
<dbReference type="InterPro" id="IPR017941">
    <property type="entry name" value="Rieske_2Fe-2S"/>
</dbReference>
<evidence type="ECO:0000313" key="9">
    <source>
        <dbReference type="Proteomes" id="UP001596087"/>
    </source>
</evidence>
<dbReference type="PANTHER" id="PTHR40562:SF1">
    <property type="entry name" value="NITRITE REDUCTASE (NADH) SMALL SUBUNIT"/>
    <property type="match status" value="1"/>
</dbReference>
<dbReference type="NCBIfam" id="TIGR02378">
    <property type="entry name" value="nirD_assim_sml"/>
    <property type="match status" value="1"/>
</dbReference>
<dbReference type="Pfam" id="PF13806">
    <property type="entry name" value="Rieske_2"/>
    <property type="match status" value="1"/>
</dbReference>
<dbReference type="InterPro" id="IPR017881">
    <property type="entry name" value="NirD"/>
</dbReference>
<organism evidence="8 9">
    <name type="scientific">Nocardioides taihuensis</name>
    <dbReference type="NCBI Taxonomy" id="1835606"/>
    <lineage>
        <taxon>Bacteria</taxon>
        <taxon>Bacillati</taxon>
        <taxon>Actinomycetota</taxon>
        <taxon>Actinomycetes</taxon>
        <taxon>Propionibacteriales</taxon>
        <taxon>Nocardioidaceae</taxon>
        <taxon>Nocardioides</taxon>
    </lineage>
</organism>
<proteinExistence type="predicted"/>
<evidence type="ECO:0000256" key="4">
    <source>
        <dbReference type="ARBA" id="ARBA00023004"/>
    </source>
</evidence>
<dbReference type="EMBL" id="JBHSKD010000004">
    <property type="protein sequence ID" value="MFC5175755.1"/>
    <property type="molecule type" value="Genomic_DNA"/>
</dbReference>
<dbReference type="SUPFAM" id="SSF50022">
    <property type="entry name" value="ISP domain"/>
    <property type="match status" value="1"/>
</dbReference>
<dbReference type="InterPro" id="IPR012748">
    <property type="entry name" value="Rieske-like_NirD"/>
</dbReference>
<dbReference type="InterPro" id="IPR036922">
    <property type="entry name" value="Rieske_2Fe-2S_sf"/>
</dbReference>
<keyword evidence="6" id="KW-0534">Nitrate assimilation</keyword>
<reference evidence="9" key="1">
    <citation type="journal article" date="2019" name="Int. J. Syst. Evol. Microbiol.">
        <title>The Global Catalogue of Microorganisms (GCM) 10K type strain sequencing project: providing services to taxonomists for standard genome sequencing and annotation.</title>
        <authorList>
            <consortium name="The Broad Institute Genomics Platform"/>
            <consortium name="The Broad Institute Genome Sequencing Center for Infectious Disease"/>
            <person name="Wu L."/>
            <person name="Ma J."/>
        </authorList>
    </citation>
    <scope>NUCLEOTIDE SEQUENCE [LARGE SCALE GENOMIC DNA]</scope>
    <source>
        <strain evidence="9">DFY41</strain>
    </source>
</reference>
<evidence type="ECO:0000256" key="3">
    <source>
        <dbReference type="ARBA" id="ARBA00023002"/>
    </source>
</evidence>
<keyword evidence="3" id="KW-0560">Oxidoreductase</keyword>
<gene>
    <name evidence="8" type="primary">nirD</name>
    <name evidence="8" type="ORF">ACFPGP_03660</name>
</gene>
<keyword evidence="4" id="KW-0408">Iron</keyword>
<sequence length="118" mass="12498">MTAEPVEDWHPVCRLTELEVGRGATALVHGQAVALFRLAGDEVFALGNHDPFAHASGLARGIVGHRGEVPFVGSPAHGHAFDLRTGRCLDDEHASVAVFEVRVVEGVVLVGPRHAAHS</sequence>
<evidence type="ECO:0000256" key="2">
    <source>
        <dbReference type="ARBA" id="ARBA00022723"/>
    </source>
</evidence>
<protein>
    <submittedName>
        <fullName evidence="8">Nitrite reductase small subunit NirD</fullName>
    </submittedName>
</protein>
<name>A0ABW0BEM0_9ACTN</name>
<dbReference type="PANTHER" id="PTHR40562">
    <property type="match status" value="1"/>
</dbReference>